<accession>A0ABP7HCW3</accession>
<name>A0ABP7HCW3_9PSEU</name>
<evidence type="ECO:0000313" key="2">
    <source>
        <dbReference type="Proteomes" id="UP001501624"/>
    </source>
</evidence>
<proteinExistence type="predicted"/>
<dbReference type="Proteomes" id="UP001501624">
    <property type="component" value="Unassembled WGS sequence"/>
</dbReference>
<keyword evidence="2" id="KW-1185">Reference proteome</keyword>
<dbReference type="EMBL" id="BAABCM010000001">
    <property type="protein sequence ID" value="GAA3791302.1"/>
    <property type="molecule type" value="Genomic_DNA"/>
</dbReference>
<sequence length="91" mass="11182">MKRKKAHDTPHGPVDPDYVLDRFRFHLGVYHHSSADCEVTDCDYCTWDDQLSWWQLVYFGGLLDWWMTAGRKPPRDWRRRLRRRRRHATRP</sequence>
<organism evidence="1 2">
    <name type="scientific">Amycolatopsis tucumanensis</name>
    <dbReference type="NCBI Taxonomy" id="401106"/>
    <lineage>
        <taxon>Bacteria</taxon>
        <taxon>Bacillati</taxon>
        <taxon>Actinomycetota</taxon>
        <taxon>Actinomycetes</taxon>
        <taxon>Pseudonocardiales</taxon>
        <taxon>Pseudonocardiaceae</taxon>
        <taxon>Amycolatopsis</taxon>
    </lineage>
</organism>
<reference evidence="2" key="1">
    <citation type="journal article" date="2019" name="Int. J. Syst. Evol. Microbiol.">
        <title>The Global Catalogue of Microorganisms (GCM) 10K type strain sequencing project: providing services to taxonomists for standard genome sequencing and annotation.</title>
        <authorList>
            <consortium name="The Broad Institute Genomics Platform"/>
            <consortium name="The Broad Institute Genome Sequencing Center for Infectious Disease"/>
            <person name="Wu L."/>
            <person name="Ma J."/>
        </authorList>
    </citation>
    <scope>NUCLEOTIDE SEQUENCE [LARGE SCALE GENOMIC DNA]</scope>
    <source>
        <strain evidence="2">JCM 17017</strain>
    </source>
</reference>
<comment type="caution">
    <text evidence="1">The sequence shown here is derived from an EMBL/GenBank/DDBJ whole genome shotgun (WGS) entry which is preliminary data.</text>
</comment>
<dbReference type="RefSeq" id="WP_237336690.1">
    <property type="nucleotide sequence ID" value="NZ_BAABCM010000001.1"/>
</dbReference>
<protein>
    <submittedName>
        <fullName evidence="1">Uncharacterized protein</fullName>
    </submittedName>
</protein>
<evidence type="ECO:0000313" key="1">
    <source>
        <dbReference type="EMBL" id="GAA3791302.1"/>
    </source>
</evidence>
<gene>
    <name evidence="1" type="ORF">GCM10022380_04800</name>
</gene>